<dbReference type="Proteomes" id="UP001408789">
    <property type="component" value="Unassembled WGS sequence"/>
</dbReference>
<keyword evidence="2" id="KW-1185">Reference proteome</keyword>
<protein>
    <submittedName>
        <fullName evidence="1">Uncharacterized protein</fullName>
    </submittedName>
</protein>
<proteinExistence type="predicted"/>
<evidence type="ECO:0000313" key="2">
    <source>
        <dbReference type="Proteomes" id="UP001408789"/>
    </source>
</evidence>
<sequence length="165" mass="18271">MARLLSQTLIRTSPASNSFQAFKSGASQQNRFSSRSGKAQLIEVDLESDSEVEVLGLRKLEDAIHSIIVRQSAPDWLPFAPGSSYWVPPRRHRHESQGIVSLLRKFTKPLTVEESMSLSSSRGWPSSAYFIEGTSTIHPVPIEIEAAEVVHANDENTPDVKNEEG</sequence>
<name>A0AAP0H9J2_9ASTR</name>
<reference evidence="1 2" key="1">
    <citation type="submission" date="2024-04" db="EMBL/GenBank/DDBJ databases">
        <title>The reference genome of an endangered Asteraceae, Deinandra increscens subsp. villosa, native to the Central Coast of California.</title>
        <authorList>
            <person name="Guilliams M."/>
            <person name="Hasenstab-Lehman K."/>
            <person name="Meyer R."/>
            <person name="Mcevoy S."/>
        </authorList>
    </citation>
    <scope>NUCLEOTIDE SEQUENCE [LARGE SCALE GENOMIC DNA]</scope>
    <source>
        <tissue evidence="1">Leaf</tissue>
    </source>
</reference>
<dbReference type="PANTHER" id="PTHR33972">
    <property type="entry name" value="EXPRESSED PROTEIN"/>
    <property type="match status" value="1"/>
</dbReference>
<gene>
    <name evidence="1" type="ORF">SSX86_005165</name>
</gene>
<evidence type="ECO:0000313" key="1">
    <source>
        <dbReference type="EMBL" id="KAK9076831.1"/>
    </source>
</evidence>
<dbReference type="AlphaFoldDB" id="A0AAP0H9J2"/>
<organism evidence="1 2">
    <name type="scientific">Deinandra increscens subsp. villosa</name>
    <dbReference type="NCBI Taxonomy" id="3103831"/>
    <lineage>
        <taxon>Eukaryota</taxon>
        <taxon>Viridiplantae</taxon>
        <taxon>Streptophyta</taxon>
        <taxon>Embryophyta</taxon>
        <taxon>Tracheophyta</taxon>
        <taxon>Spermatophyta</taxon>
        <taxon>Magnoliopsida</taxon>
        <taxon>eudicotyledons</taxon>
        <taxon>Gunneridae</taxon>
        <taxon>Pentapetalae</taxon>
        <taxon>asterids</taxon>
        <taxon>campanulids</taxon>
        <taxon>Asterales</taxon>
        <taxon>Asteraceae</taxon>
        <taxon>Asteroideae</taxon>
        <taxon>Heliantheae alliance</taxon>
        <taxon>Madieae</taxon>
        <taxon>Madiinae</taxon>
        <taxon>Deinandra</taxon>
    </lineage>
</organism>
<dbReference type="PANTHER" id="PTHR33972:SF2">
    <property type="entry name" value="OS04G0606700 PROTEIN"/>
    <property type="match status" value="1"/>
</dbReference>
<comment type="caution">
    <text evidence="1">The sequence shown here is derived from an EMBL/GenBank/DDBJ whole genome shotgun (WGS) entry which is preliminary data.</text>
</comment>
<accession>A0AAP0H9J2</accession>
<dbReference type="EMBL" id="JBCNJP010000007">
    <property type="protein sequence ID" value="KAK9076831.1"/>
    <property type="molecule type" value="Genomic_DNA"/>
</dbReference>